<accession>A0A1X7PYB1</accession>
<comment type="similarity">
    <text evidence="1">Belongs to the bacterial solute-binding protein 7 family.</text>
</comment>
<dbReference type="AlphaFoldDB" id="A0A1X7PYB1"/>
<protein>
    <submittedName>
        <fullName evidence="5">TRAP-type C4-dicarboxylate transport system, substrate-binding protein</fullName>
    </submittedName>
</protein>
<evidence type="ECO:0000256" key="4">
    <source>
        <dbReference type="SAM" id="SignalP"/>
    </source>
</evidence>
<dbReference type="Pfam" id="PF03480">
    <property type="entry name" value="DctP"/>
    <property type="match status" value="1"/>
</dbReference>
<dbReference type="InterPro" id="IPR038404">
    <property type="entry name" value="TRAP_DctP_sf"/>
</dbReference>
<dbReference type="NCBIfam" id="NF037995">
    <property type="entry name" value="TRAP_S1"/>
    <property type="match status" value="1"/>
</dbReference>
<dbReference type="RefSeq" id="WP_085467116.1">
    <property type="nucleotide sequence ID" value="NZ_FXBL01000004.1"/>
</dbReference>
<evidence type="ECO:0000256" key="1">
    <source>
        <dbReference type="ARBA" id="ARBA00009023"/>
    </source>
</evidence>
<proteinExistence type="inferred from homology"/>
<keyword evidence="3 4" id="KW-0732">Signal</keyword>
<dbReference type="OrthoDB" id="6139617at2"/>
<evidence type="ECO:0000313" key="6">
    <source>
        <dbReference type="Proteomes" id="UP000193083"/>
    </source>
</evidence>
<dbReference type="Gene3D" id="3.40.190.170">
    <property type="entry name" value="Bacterial extracellular solute-binding protein, family 7"/>
    <property type="match status" value="1"/>
</dbReference>
<organism evidence="5 6">
    <name type="scientific">Mesorhizobium australicum</name>
    <dbReference type="NCBI Taxonomy" id="536018"/>
    <lineage>
        <taxon>Bacteria</taxon>
        <taxon>Pseudomonadati</taxon>
        <taxon>Pseudomonadota</taxon>
        <taxon>Alphaproteobacteria</taxon>
        <taxon>Hyphomicrobiales</taxon>
        <taxon>Phyllobacteriaceae</taxon>
        <taxon>Mesorhizobium</taxon>
    </lineage>
</organism>
<name>A0A1X7PYB1_9HYPH</name>
<dbReference type="PANTHER" id="PTHR33376">
    <property type="match status" value="1"/>
</dbReference>
<gene>
    <name evidence="5" type="ORF">SAMN02982922_5540</name>
</gene>
<sequence>MKTTTGGGFAVLALLGGLLSASTAIAQDHTMRISLDTGANSSRVIWVQKFADAVESRSNGRIDTQVFHSGQLFRDVDVPKAIRQGNVQMGVPGSWQLGGFDPRMNMFQLPVMYGRSADVVHELVDGPLGQNLAKSIGERLGVEVIGNWLDLDAGSVFTTTKKIETHGDFSGLTIRFPGGAAIEEKLKVLGAVPVRVPFPDVPMGLQRGNFQGLVSTANTVVSAKLWESGIKYGYLEANSRDQFIPMVSKDFWSGLPDDLKQIVTEEWSKMIPLAREDVLLQAGKDAETLKQNGVELVEPSESEIAATREILMQKQEEITKTLGIEADFVKSVSAALGESQ</sequence>
<dbReference type="GO" id="GO:0055085">
    <property type="term" value="P:transmembrane transport"/>
    <property type="evidence" value="ECO:0007669"/>
    <property type="project" value="InterPro"/>
</dbReference>
<dbReference type="InterPro" id="IPR018389">
    <property type="entry name" value="DctP_fam"/>
</dbReference>
<evidence type="ECO:0000256" key="2">
    <source>
        <dbReference type="ARBA" id="ARBA00022448"/>
    </source>
</evidence>
<feature type="signal peptide" evidence="4">
    <location>
        <begin position="1"/>
        <end position="26"/>
    </location>
</feature>
<dbReference type="EMBL" id="FXBL01000004">
    <property type="protein sequence ID" value="SMH56459.1"/>
    <property type="molecule type" value="Genomic_DNA"/>
</dbReference>
<keyword evidence="2" id="KW-0813">Transport</keyword>
<dbReference type="PANTHER" id="PTHR33376:SF7">
    <property type="entry name" value="C4-DICARBOXYLATE-BINDING PROTEIN DCTB"/>
    <property type="match status" value="1"/>
</dbReference>
<evidence type="ECO:0000313" key="5">
    <source>
        <dbReference type="EMBL" id="SMH56459.1"/>
    </source>
</evidence>
<feature type="chain" id="PRO_5012846882" evidence="4">
    <location>
        <begin position="27"/>
        <end position="340"/>
    </location>
</feature>
<keyword evidence="6" id="KW-1185">Reference proteome</keyword>
<evidence type="ECO:0000256" key="3">
    <source>
        <dbReference type="ARBA" id="ARBA00022729"/>
    </source>
</evidence>
<dbReference type="Proteomes" id="UP000193083">
    <property type="component" value="Unassembled WGS sequence"/>
</dbReference>
<reference evidence="5 6" key="1">
    <citation type="submission" date="2017-04" db="EMBL/GenBank/DDBJ databases">
        <authorList>
            <person name="Afonso C.L."/>
            <person name="Miller P.J."/>
            <person name="Scott M.A."/>
            <person name="Spackman E."/>
            <person name="Goraichik I."/>
            <person name="Dimitrov K.M."/>
            <person name="Suarez D.L."/>
            <person name="Swayne D.E."/>
        </authorList>
    </citation>
    <scope>NUCLEOTIDE SEQUENCE [LARGE SCALE GENOMIC DNA]</scope>
    <source>
        <strain evidence="5 6">B5P</strain>
    </source>
</reference>